<dbReference type="SUPFAM" id="SSF54909">
    <property type="entry name" value="Dimeric alpha+beta barrel"/>
    <property type="match status" value="1"/>
</dbReference>
<dbReference type="InterPro" id="IPR011008">
    <property type="entry name" value="Dimeric_a/b-barrel"/>
</dbReference>
<organism evidence="1 2">
    <name type="scientific">Piscirickettsia litoralis</name>
    <dbReference type="NCBI Taxonomy" id="1891921"/>
    <lineage>
        <taxon>Bacteria</taxon>
        <taxon>Pseudomonadati</taxon>
        <taxon>Pseudomonadota</taxon>
        <taxon>Gammaproteobacteria</taxon>
        <taxon>Thiotrichales</taxon>
        <taxon>Piscirickettsiaceae</taxon>
        <taxon>Piscirickettsia</taxon>
    </lineage>
</organism>
<dbReference type="Gene3D" id="3.30.70.1060">
    <property type="entry name" value="Dimeric alpha+beta barrel"/>
    <property type="match status" value="1"/>
</dbReference>
<dbReference type="PANTHER" id="PTHR37828">
    <property type="entry name" value="GSR2449 PROTEIN"/>
    <property type="match status" value="1"/>
</dbReference>
<evidence type="ECO:0000313" key="2">
    <source>
        <dbReference type="Proteomes" id="UP000094329"/>
    </source>
</evidence>
<protein>
    <recommendedName>
        <fullName evidence="3">YCII-related domain-containing protein</fullName>
    </recommendedName>
</protein>
<name>A0ABX3A0D0_9GAMM</name>
<reference evidence="1 2" key="1">
    <citation type="submission" date="2016-08" db="EMBL/GenBank/DDBJ databases">
        <title>Draft genome sequence of Candidatus Piscirickettsia litoralis, from seawater.</title>
        <authorList>
            <person name="Wan X."/>
            <person name="Lee A.J."/>
            <person name="Hou S."/>
            <person name="Donachie S.P."/>
        </authorList>
    </citation>
    <scope>NUCLEOTIDE SEQUENCE [LARGE SCALE GENOMIC DNA]</scope>
    <source>
        <strain evidence="1 2">Y2</strain>
    </source>
</reference>
<evidence type="ECO:0008006" key="3">
    <source>
        <dbReference type="Google" id="ProtNLM"/>
    </source>
</evidence>
<dbReference type="EMBL" id="MDTU01000001">
    <property type="protein sequence ID" value="ODN42312.1"/>
    <property type="molecule type" value="Genomic_DNA"/>
</dbReference>
<evidence type="ECO:0000313" key="1">
    <source>
        <dbReference type="EMBL" id="ODN42312.1"/>
    </source>
</evidence>
<proteinExistence type="predicted"/>
<gene>
    <name evidence="1" type="ORF">BGC07_04405</name>
</gene>
<comment type="caution">
    <text evidence="1">The sequence shown here is derived from an EMBL/GenBank/DDBJ whole genome shotgun (WGS) entry which is preliminary data.</text>
</comment>
<dbReference type="Proteomes" id="UP000094329">
    <property type="component" value="Unassembled WGS sequence"/>
</dbReference>
<accession>A0ABX3A0D0</accession>
<dbReference type="PANTHER" id="PTHR37828:SF1">
    <property type="entry name" value="YCII-RELATED DOMAIN-CONTAINING PROTEIN"/>
    <property type="match status" value="1"/>
</dbReference>
<sequence>MLLIKLDYKVDLAHLDQHKAAHRIIIENYMNDSLVLLAGPLEPRTGGMILFTDTKEQAWQMIEQDPFYTHHLAEYAVIEWRCYDKNQLEISST</sequence>
<keyword evidence="2" id="KW-1185">Reference proteome</keyword>
<dbReference type="RefSeq" id="WP_069312109.1">
    <property type="nucleotide sequence ID" value="NZ_MDTU01000001.1"/>
</dbReference>